<feature type="domain" description="Reverse transcriptase" evidence="2">
    <location>
        <begin position="21"/>
        <end position="185"/>
    </location>
</feature>
<dbReference type="PANTHER" id="PTHR46890">
    <property type="entry name" value="NON-LTR RETROLELEMENT REVERSE TRANSCRIPTASE-LIKE PROTEIN-RELATED"/>
    <property type="match status" value="1"/>
</dbReference>
<name>A0AAD9XSQ5_9ROSI</name>
<gene>
    <name evidence="3" type="ORF">Ddye_003673</name>
</gene>
<dbReference type="InterPro" id="IPR000477">
    <property type="entry name" value="RT_dom"/>
</dbReference>
<proteinExistence type="predicted"/>
<accession>A0AAD9XSQ5</accession>
<keyword evidence="4" id="KW-1185">Reference proteome</keyword>
<dbReference type="Pfam" id="PF00078">
    <property type="entry name" value="RVT_1"/>
    <property type="match status" value="1"/>
</dbReference>
<keyword evidence="1" id="KW-0472">Membrane</keyword>
<keyword evidence="1" id="KW-1133">Transmembrane helix</keyword>
<dbReference type="Proteomes" id="UP001280121">
    <property type="component" value="Unassembled WGS sequence"/>
</dbReference>
<dbReference type="EMBL" id="JANJYI010000001">
    <property type="protein sequence ID" value="KAK2665099.1"/>
    <property type="molecule type" value="Genomic_DNA"/>
</dbReference>
<evidence type="ECO:0000259" key="2">
    <source>
        <dbReference type="Pfam" id="PF00078"/>
    </source>
</evidence>
<evidence type="ECO:0000313" key="3">
    <source>
        <dbReference type="EMBL" id="KAK2665099.1"/>
    </source>
</evidence>
<protein>
    <recommendedName>
        <fullName evidence="2">Reverse transcriptase domain-containing protein</fullName>
    </recommendedName>
</protein>
<organism evidence="3 4">
    <name type="scientific">Dipteronia dyeriana</name>
    <dbReference type="NCBI Taxonomy" id="168575"/>
    <lineage>
        <taxon>Eukaryota</taxon>
        <taxon>Viridiplantae</taxon>
        <taxon>Streptophyta</taxon>
        <taxon>Embryophyta</taxon>
        <taxon>Tracheophyta</taxon>
        <taxon>Spermatophyta</taxon>
        <taxon>Magnoliopsida</taxon>
        <taxon>eudicotyledons</taxon>
        <taxon>Gunneridae</taxon>
        <taxon>Pentapetalae</taxon>
        <taxon>rosids</taxon>
        <taxon>malvids</taxon>
        <taxon>Sapindales</taxon>
        <taxon>Sapindaceae</taxon>
        <taxon>Hippocastanoideae</taxon>
        <taxon>Acereae</taxon>
        <taxon>Dipteronia</taxon>
    </lineage>
</organism>
<comment type="caution">
    <text evidence="3">The sequence shown here is derived from an EMBL/GenBank/DDBJ whole genome shotgun (WGS) entry which is preliminary data.</text>
</comment>
<feature type="transmembrane region" description="Helical" evidence="1">
    <location>
        <begin position="89"/>
        <end position="108"/>
    </location>
</feature>
<reference evidence="3" key="1">
    <citation type="journal article" date="2023" name="Plant J.">
        <title>Genome sequences and population genomics provide insights into the demographic history, inbreeding, and mutation load of two 'living fossil' tree species of Dipteronia.</title>
        <authorList>
            <person name="Feng Y."/>
            <person name="Comes H.P."/>
            <person name="Chen J."/>
            <person name="Zhu S."/>
            <person name="Lu R."/>
            <person name="Zhang X."/>
            <person name="Li P."/>
            <person name="Qiu J."/>
            <person name="Olsen K.M."/>
            <person name="Qiu Y."/>
        </authorList>
    </citation>
    <scope>NUCLEOTIDE SEQUENCE</scope>
    <source>
        <strain evidence="3">KIB01</strain>
    </source>
</reference>
<dbReference type="InterPro" id="IPR052343">
    <property type="entry name" value="Retrotransposon-Effector_Assoc"/>
</dbReference>
<keyword evidence="1" id="KW-0812">Transmembrane</keyword>
<dbReference type="PANTHER" id="PTHR46890:SF48">
    <property type="entry name" value="RNA-DIRECTED DNA POLYMERASE"/>
    <property type="match status" value="1"/>
</dbReference>
<evidence type="ECO:0000256" key="1">
    <source>
        <dbReference type="SAM" id="Phobius"/>
    </source>
</evidence>
<evidence type="ECO:0000313" key="4">
    <source>
        <dbReference type="Proteomes" id="UP001280121"/>
    </source>
</evidence>
<sequence length="526" mass="60034">MTLRGIKGNCEWCLIVVNQMHGEPQSSFIPRRLITDNAIIGYECIHALWIRNRKKGSMALKLDMSEAYVRVKWDFLAKIMVKLGFLDNWIGHVLNCVTTVLYSFLINGTVYGRLRPSRGLRQRDPMSPYLYLIIAEGLSSMICQAGSCLLFSCASQKVCLAIRDILDVYCLASRQQVNFNKFSICMSKGVSNREGDRLTGLIGVQRVNYHDLYMDCQVGCWMRFTKCATNSGGEAMIQSKKVHWASWVKLCKGKDDGGLEFRNLIAFNRALLAKQIWRLEKHPDLWRQKFLKTVIFHRVLEADVKNKGSLLWQSLYWGRGLIGAGSRWRVGQGNKLRIFDDKWILVSGFFRGGYKLGVFLDDVYYPGSSGSSLDCCWRFLWCLNIPLKEKIFLWDIFNHSYKSGISYYIISCLAISQKFVATNVAEASVLVATVNDNVKWQPPDALGVFDLINSKYTNWIELGLVCIDIATRFREGVVAGVRHVPRQANMVAHNLATMTMTIDMDRFWLEDISSCVDNCILEDFPI</sequence>
<dbReference type="AlphaFoldDB" id="A0AAD9XSQ5"/>